<dbReference type="AlphaFoldDB" id="A0A1I4PF64"/>
<gene>
    <name evidence="2" type="ORF">SAMN04487963_1983</name>
</gene>
<protein>
    <submittedName>
        <fullName evidence="2">Biofilm PGA synthesis protein PgaD</fullName>
    </submittedName>
</protein>
<feature type="transmembrane region" description="Helical" evidence="1">
    <location>
        <begin position="12"/>
        <end position="32"/>
    </location>
</feature>
<keyword evidence="3" id="KW-1185">Reference proteome</keyword>
<accession>A0A1I4PF64</accession>
<feature type="transmembrane region" description="Helical" evidence="1">
    <location>
        <begin position="61"/>
        <end position="81"/>
    </location>
</feature>
<dbReference type="OrthoDB" id="7018808at2"/>
<reference evidence="3" key="1">
    <citation type="submission" date="2016-10" db="EMBL/GenBank/DDBJ databases">
        <authorList>
            <person name="Varghese N."/>
            <person name="Submissions S."/>
        </authorList>
    </citation>
    <scope>NUCLEOTIDE SEQUENCE [LARGE SCALE GENOMIC DNA]</scope>
    <source>
        <strain evidence="3">CGMCC 1.7061</strain>
    </source>
</reference>
<keyword evidence="1" id="KW-0472">Membrane</keyword>
<organism evidence="2 3">
    <name type="scientific">Marinobacter zhejiangensis</name>
    <dbReference type="NCBI Taxonomy" id="488535"/>
    <lineage>
        <taxon>Bacteria</taxon>
        <taxon>Pseudomonadati</taxon>
        <taxon>Pseudomonadota</taxon>
        <taxon>Gammaproteobacteria</taxon>
        <taxon>Pseudomonadales</taxon>
        <taxon>Marinobacteraceae</taxon>
        <taxon>Marinobacter</taxon>
    </lineage>
</organism>
<name>A0A1I4PF64_9GAMM</name>
<dbReference type="RefSeq" id="WP_092021995.1">
    <property type="nucleotide sequence ID" value="NZ_FOUE01000002.1"/>
</dbReference>
<dbReference type="EMBL" id="FOUE01000002">
    <property type="protein sequence ID" value="SFM26388.1"/>
    <property type="molecule type" value="Genomic_DNA"/>
</dbReference>
<keyword evidence="1" id="KW-1133">Transmembrane helix</keyword>
<evidence type="ECO:0000313" key="3">
    <source>
        <dbReference type="Proteomes" id="UP000198519"/>
    </source>
</evidence>
<keyword evidence="1" id="KW-0812">Transmembrane</keyword>
<dbReference type="STRING" id="488535.SAMN04487963_1983"/>
<dbReference type="Pfam" id="PF13994">
    <property type="entry name" value="PgaD"/>
    <property type="match status" value="1"/>
</dbReference>
<evidence type="ECO:0000313" key="2">
    <source>
        <dbReference type="EMBL" id="SFM26388.1"/>
    </source>
</evidence>
<dbReference type="GO" id="GO:0043709">
    <property type="term" value="P:cell adhesion involved in single-species biofilm formation"/>
    <property type="evidence" value="ECO:0007669"/>
    <property type="project" value="InterPro"/>
</dbReference>
<dbReference type="Proteomes" id="UP000198519">
    <property type="component" value="Unassembled WGS sequence"/>
</dbReference>
<proteinExistence type="predicted"/>
<dbReference type="NCBIfam" id="TIGR03940">
    <property type="entry name" value="PGA_PgaD"/>
    <property type="match status" value="1"/>
</dbReference>
<dbReference type="InterPro" id="IPR023829">
    <property type="entry name" value="PGA_PgaD"/>
</dbReference>
<evidence type="ECO:0000256" key="1">
    <source>
        <dbReference type="SAM" id="Phobius"/>
    </source>
</evidence>
<sequence length="163" mass="18554">MMLIQTQQHWLPRLLNIIFTLLAWAAFAYLMIDGINTLLHGGPRPKEFSLPGEFFATLHSLLWYLVMAAALSAVLLGWAKYNERRAARYHRRKRMPDITEAQLAASFGVSVEVLKMMQQEQVLVLFNDGEGRLSEASFVRQDCHNLDVRSTQAPLPETELLAV</sequence>